<sequence length="229" mass="26374">MSSGTTSIRNSWTEIVHCPLRRVNYPCGSPKKTFLIKRATAPLTDVSHWLLMSLNEKLPQTMVNVLEISILTLHHWVLLFLKLAFSVSFNLLGGSSRCRPWYKIHARYGPGCTIYVRLGSERYLRLITFVLTILPSPHPTSAWDQFNDWPRYSHQWPQECYARYSNDDMDRSSHFLRPMAYSEPSWFDILKVDTGGGCNDLLYNGHFFCAALTTIAWAHAKRNPRALPP</sequence>
<dbReference type="InterPro" id="IPR045221">
    <property type="entry name" value="Sphingomyelin_synth-like"/>
</dbReference>
<gene>
    <name evidence="1" type="ORF">BUALT_Bualt01G0220500</name>
</gene>
<reference evidence="1" key="1">
    <citation type="submission" date="2019-10" db="EMBL/GenBank/DDBJ databases">
        <authorList>
            <person name="Zhang R."/>
            <person name="Pan Y."/>
            <person name="Wang J."/>
            <person name="Ma R."/>
            <person name="Yu S."/>
        </authorList>
    </citation>
    <scope>NUCLEOTIDE SEQUENCE</scope>
    <source>
        <strain evidence="1">LA-IB0</strain>
        <tissue evidence="1">Leaf</tissue>
    </source>
</reference>
<dbReference type="Proteomes" id="UP000826271">
    <property type="component" value="Unassembled WGS sequence"/>
</dbReference>
<protein>
    <submittedName>
        <fullName evidence="1">Uncharacterized protein</fullName>
    </submittedName>
</protein>
<dbReference type="GO" id="GO:0005886">
    <property type="term" value="C:plasma membrane"/>
    <property type="evidence" value="ECO:0007669"/>
    <property type="project" value="TreeGrafter"/>
</dbReference>
<dbReference type="AlphaFoldDB" id="A0AAV6YDC8"/>
<dbReference type="GO" id="GO:0005789">
    <property type="term" value="C:endoplasmic reticulum membrane"/>
    <property type="evidence" value="ECO:0007669"/>
    <property type="project" value="TreeGrafter"/>
</dbReference>
<dbReference type="PANTHER" id="PTHR21290:SF25">
    <property type="entry name" value="SPHINGOMYELIN SYNTHASE-RELATED PROTEIN 1"/>
    <property type="match status" value="1"/>
</dbReference>
<keyword evidence="2" id="KW-1185">Reference proteome</keyword>
<evidence type="ECO:0000313" key="2">
    <source>
        <dbReference type="Proteomes" id="UP000826271"/>
    </source>
</evidence>
<accession>A0AAV6YDC8</accession>
<dbReference type="GO" id="GO:0000139">
    <property type="term" value="C:Golgi membrane"/>
    <property type="evidence" value="ECO:0007669"/>
    <property type="project" value="TreeGrafter"/>
</dbReference>
<dbReference type="GO" id="GO:0047493">
    <property type="term" value="F:ceramide cholinephosphotransferase activity"/>
    <property type="evidence" value="ECO:0007669"/>
    <property type="project" value="TreeGrafter"/>
</dbReference>
<dbReference type="PANTHER" id="PTHR21290">
    <property type="entry name" value="SPHINGOMYELIN SYNTHETASE"/>
    <property type="match status" value="1"/>
</dbReference>
<evidence type="ECO:0000313" key="1">
    <source>
        <dbReference type="EMBL" id="KAG8391760.1"/>
    </source>
</evidence>
<dbReference type="GO" id="GO:0046513">
    <property type="term" value="P:ceramide biosynthetic process"/>
    <property type="evidence" value="ECO:0007669"/>
    <property type="project" value="TreeGrafter"/>
</dbReference>
<organism evidence="1 2">
    <name type="scientific">Buddleja alternifolia</name>
    <dbReference type="NCBI Taxonomy" id="168488"/>
    <lineage>
        <taxon>Eukaryota</taxon>
        <taxon>Viridiplantae</taxon>
        <taxon>Streptophyta</taxon>
        <taxon>Embryophyta</taxon>
        <taxon>Tracheophyta</taxon>
        <taxon>Spermatophyta</taxon>
        <taxon>Magnoliopsida</taxon>
        <taxon>eudicotyledons</taxon>
        <taxon>Gunneridae</taxon>
        <taxon>Pentapetalae</taxon>
        <taxon>asterids</taxon>
        <taxon>lamiids</taxon>
        <taxon>Lamiales</taxon>
        <taxon>Scrophulariaceae</taxon>
        <taxon>Buddlejeae</taxon>
        <taxon>Buddleja</taxon>
    </lineage>
</organism>
<name>A0AAV6YDC8_9LAMI</name>
<comment type="caution">
    <text evidence="1">The sequence shown here is derived from an EMBL/GenBank/DDBJ whole genome shotgun (WGS) entry which is preliminary data.</text>
</comment>
<dbReference type="EMBL" id="WHWC01000001">
    <property type="protein sequence ID" value="KAG8391760.1"/>
    <property type="molecule type" value="Genomic_DNA"/>
</dbReference>
<proteinExistence type="predicted"/>
<dbReference type="GO" id="GO:0033188">
    <property type="term" value="F:sphingomyelin synthase activity"/>
    <property type="evidence" value="ECO:0007669"/>
    <property type="project" value="TreeGrafter"/>
</dbReference>